<protein>
    <submittedName>
        <fullName evidence="1">Uncharacterized protein</fullName>
    </submittedName>
</protein>
<accession>A0AA48HU25</accession>
<proteinExistence type="predicted"/>
<dbReference type="RefSeq" id="WP_338291862.1">
    <property type="nucleotide sequence ID" value="NZ_AP027272.1"/>
</dbReference>
<dbReference type="Proteomes" id="UP001333710">
    <property type="component" value="Chromosome"/>
</dbReference>
<sequence>MNHQYEPGEEQVFLNKLLTIDTMLPGLIASLIKRCEHCDCLQQLDGNTQALAEMFHHRAAFLKQSFQQSLNSILNNPNVVAHIALDDKELLKTQRYLAEMEKAFTPEIVRFCVPETTTK</sequence>
<dbReference type="EMBL" id="AP027272">
    <property type="protein sequence ID" value="BDX05863.1"/>
    <property type="molecule type" value="Genomic_DNA"/>
</dbReference>
<organism evidence="1 2">
    <name type="scientific">Planctobacterium marinum</name>
    <dbReference type="NCBI Taxonomy" id="1631968"/>
    <lineage>
        <taxon>Bacteria</taxon>
        <taxon>Pseudomonadati</taxon>
        <taxon>Pseudomonadota</taxon>
        <taxon>Gammaproteobacteria</taxon>
        <taxon>Alteromonadales</taxon>
        <taxon>Alteromonadaceae</taxon>
        <taxon>Planctobacterium</taxon>
    </lineage>
</organism>
<dbReference type="AlphaFoldDB" id="A0AA48HU25"/>
<dbReference type="KEGG" id="pmaw:MACH26_13840"/>
<gene>
    <name evidence="1" type="ORF">MACH26_13840</name>
</gene>
<reference evidence="1" key="1">
    <citation type="submission" date="2023-01" db="EMBL/GenBank/DDBJ databases">
        <title>Complete genome sequence of Planctobacterium marinum strain Dej080120_11.</title>
        <authorList>
            <person name="Ueki S."/>
            <person name="Maruyama F."/>
        </authorList>
    </citation>
    <scope>NUCLEOTIDE SEQUENCE</scope>
    <source>
        <strain evidence="1">Dej080120_11</strain>
    </source>
</reference>
<evidence type="ECO:0000313" key="2">
    <source>
        <dbReference type="Proteomes" id="UP001333710"/>
    </source>
</evidence>
<keyword evidence="2" id="KW-1185">Reference proteome</keyword>
<name>A0AA48HU25_9ALTE</name>
<evidence type="ECO:0000313" key="1">
    <source>
        <dbReference type="EMBL" id="BDX05863.1"/>
    </source>
</evidence>